<proteinExistence type="predicted"/>
<name>A0A011VY33_RUMAL</name>
<sequence>MVMFETVNELCLKITCRGGGDHIFTKAGAFIGGECIGPKNYTFTKVMLGPQEGFGQALLGQLTRRITGENLPLMKVEFQGDSVTYYANDQQHVVVYKLEPNETISIESENILAFSRECKYGVRFLGQGVISQKGLATSTLTGQGNDSYVAILVDGNPLVLSNIQSGATLEADPDATVCWIGADPTLRTDISWRNFIGQSSGESYMFEWPPQAPATVIIQPEERTSGVDVSMDGRASGSRPSAQRRLY</sequence>
<evidence type="ECO:0000313" key="3">
    <source>
        <dbReference type="Proteomes" id="UP000021369"/>
    </source>
</evidence>
<dbReference type="InterPro" id="IPR002838">
    <property type="entry name" value="AIM24"/>
</dbReference>
<dbReference type="EMBL" id="JEOB01000002">
    <property type="protein sequence ID" value="EXM39463.1"/>
    <property type="molecule type" value="Genomic_DNA"/>
</dbReference>
<dbReference type="PANTHER" id="PTHR38074">
    <property type="entry name" value="ALTERED INHERITANCE OF MITOCHONDRIA PROTEIN 24, MITOCHONDRIAL"/>
    <property type="match status" value="1"/>
</dbReference>
<dbReference type="OrthoDB" id="8707822at2"/>
<evidence type="ECO:0008006" key="4">
    <source>
        <dbReference type="Google" id="ProtNLM"/>
    </source>
</evidence>
<dbReference type="AlphaFoldDB" id="A0A011VY33"/>
<gene>
    <name evidence="2" type="ORF">RASY3_06100</name>
</gene>
<dbReference type="Gene3D" id="3.60.160.10">
    <property type="entry name" value="Mitochondrial biogenesis AIM24"/>
    <property type="match status" value="1"/>
</dbReference>
<accession>A0A011VY33</accession>
<dbReference type="PATRIC" id="fig|1341156.4.peg.1633"/>
<dbReference type="Pfam" id="PF01987">
    <property type="entry name" value="AIM24"/>
    <property type="match status" value="1"/>
</dbReference>
<protein>
    <recommendedName>
        <fullName evidence="4">AIM24 family protein</fullName>
    </recommendedName>
</protein>
<dbReference type="RefSeq" id="WP_024857763.1">
    <property type="nucleotide sequence ID" value="NZ_JEOB01000002.1"/>
</dbReference>
<reference evidence="2 3" key="1">
    <citation type="submission" date="2013-06" db="EMBL/GenBank/DDBJ databases">
        <title>Rumen cellulosomics: divergent fiber-degrading strategies revealed by comparative genome-wide analysis of six Ruminococcal strains.</title>
        <authorList>
            <person name="Dassa B."/>
            <person name="Borovok I."/>
            <person name="Lamed R."/>
            <person name="Flint H."/>
            <person name="Yeoman C.J."/>
            <person name="White B."/>
            <person name="Bayer E.A."/>
        </authorList>
    </citation>
    <scope>NUCLEOTIDE SEQUENCE [LARGE SCALE GENOMIC DNA]</scope>
    <source>
        <strain evidence="2 3">SY3</strain>
    </source>
</reference>
<dbReference type="InterPro" id="IPR016031">
    <property type="entry name" value="Trp_RNA-bd_attenuator-like_dom"/>
</dbReference>
<feature type="region of interest" description="Disordered" evidence="1">
    <location>
        <begin position="223"/>
        <end position="247"/>
    </location>
</feature>
<dbReference type="PANTHER" id="PTHR38074:SF1">
    <property type="entry name" value="ALTERED INHERITANCE OF MITOCHONDRIA PROTEIN 24, MITOCHONDRIAL"/>
    <property type="match status" value="1"/>
</dbReference>
<organism evidence="2 3">
    <name type="scientific">Ruminococcus albus SY3</name>
    <dbReference type="NCBI Taxonomy" id="1341156"/>
    <lineage>
        <taxon>Bacteria</taxon>
        <taxon>Bacillati</taxon>
        <taxon>Bacillota</taxon>
        <taxon>Clostridia</taxon>
        <taxon>Eubacteriales</taxon>
        <taxon>Oscillospiraceae</taxon>
        <taxon>Ruminococcus</taxon>
    </lineage>
</organism>
<evidence type="ECO:0000313" key="2">
    <source>
        <dbReference type="EMBL" id="EXM39463.1"/>
    </source>
</evidence>
<dbReference type="InterPro" id="IPR036983">
    <property type="entry name" value="AIM24_sf"/>
</dbReference>
<evidence type="ECO:0000256" key="1">
    <source>
        <dbReference type="SAM" id="MobiDB-lite"/>
    </source>
</evidence>
<dbReference type="SUPFAM" id="SSF51219">
    <property type="entry name" value="TRAP-like"/>
    <property type="match status" value="1"/>
</dbReference>
<dbReference type="Proteomes" id="UP000021369">
    <property type="component" value="Unassembled WGS sequence"/>
</dbReference>
<keyword evidence="3" id="KW-1185">Reference proteome</keyword>
<comment type="caution">
    <text evidence="2">The sequence shown here is derived from an EMBL/GenBank/DDBJ whole genome shotgun (WGS) entry which is preliminary data.</text>
</comment>